<reference evidence="1" key="1">
    <citation type="submission" date="2021-10" db="EMBL/GenBank/DDBJ databases">
        <title>Anaerobic single-cell dispensing facilitates the cultivation of human gut bacteria.</title>
        <authorList>
            <person name="Afrizal A."/>
        </authorList>
    </citation>
    <scope>NUCLEOTIDE SEQUENCE</scope>
    <source>
        <strain evidence="1">CLA-AA-H215</strain>
    </source>
</reference>
<proteinExistence type="predicted"/>
<evidence type="ECO:0000313" key="1">
    <source>
        <dbReference type="EMBL" id="MCC2232631.1"/>
    </source>
</evidence>
<dbReference type="Gene3D" id="3.30.1330.70">
    <property type="entry name" value="Holliday junction resolvase RusA"/>
    <property type="match status" value="1"/>
</dbReference>
<keyword evidence="2" id="KW-1185">Reference proteome</keyword>
<protein>
    <submittedName>
        <fullName evidence="1">Uncharacterized protein</fullName>
    </submittedName>
</protein>
<dbReference type="AlphaFoldDB" id="A0AAE3JI42"/>
<dbReference type="SUPFAM" id="SSF103084">
    <property type="entry name" value="Holliday junction resolvase RusA"/>
    <property type="match status" value="1"/>
</dbReference>
<accession>A0AAE3JI42</accession>
<name>A0AAE3JI42_9FIRM</name>
<dbReference type="GO" id="GO:0000287">
    <property type="term" value="F:magnesium ion binding"/>
    <property type="evidence" value="ECO:0007669"/>
    <property type="project" value="InterPro"/>
</dbReference>
<dbReference type="InterPro" id="IPR036614">
    <property type="entry name" value="RusA-like_sf"/>
</dbReference>
<dbReference type="RefSeq" id="WP_308455028.1">
    <property type="nucleotide sequence ID" value="NZ_JAJEQR010000081.1"/>
</dbReference>
<dbReference type="GO" id="GO:0006281">
    <property type="term" value="P:DNA repair"/>
    <property type="evidence" value="ECO:0007669"/>
    <property type="project" value="InterPro"/>
</dbReference>
<comment type="caution">
    <text evidence="1">The sequence shown here is derived from an EMBL/GenBank/DDBJ whole genome shotgun (WGS) entry which is preliminary data.</text>
</comment>
<dbReference type="Proteomes" id="UP001198182">
    <property type="component" value="Unassembled WGS sequence"/>
</dbReference>
<evidence type="ECO:0000313" key="2">
    <source>
        <dbReference type="Proteomes" id="UP001198182"/>
    </source>
</evidence>
<sequence length="130" mass="15065">MIRVTIPGRFAGMNEFISANRTGKGNWNKANTMKQQDQSTLIASLRPVLRQKGIRYPIYIRYHFYEPSARRDKDNISGYFHKIFQDALVVGGWLPDDSWDYITGFSDAFSVDKENPHIEIDIVEVGEHER</sequence>
<gene>
    <name evidence="1" type="ORF">LKD81_16815</name>
</gene>
<organism evidence="1 2">
    <name type="scientific">Hominifimenecus microfluidus</name>
    <dbReference type="NCBI Taxonomy" id="2885348"/>
    <lineage>
        <taxon>Bacteria</taxon>
        <taxon>Bacillati</taxon>
        <taxon>Bacillota</taxon>
        <taxon>Clostridia</taxon>
        <taxon>Lachnospirales</taxon>
        <taxon>Lachnospiraceae</taxon>
        <taxon>Hominifimenecus</taxon>
    </lineage>
</organism>
<dbReference type="EMBL" id="JAJEQR010000081">
    <property type="protein sequence ID" value="MCC2232631.1"/>
    <property type="molecule type" value="Genomic_DNA"/>
</dbReference>
<dbReference type="GO" id="GO:0006310">
    <property type="term" value="P:DNA recombination"/>
    <property type="evidence" value="ECO:0007669"/>
    <property type="project" value="InterPro"/>
</dbReference>